<reference evidence="1" key="1">
    <citation type="submission" date="2018-05" db="EMBL/GenBank/DDBJ databases">
        <title>Draft genome of Mucuna pruriens seed.</title>
        <authorList>
            <person name="Nnadi N.E."/>
            <person name="Vos R."/>
            <person name="Hasami M.H."/>
            <person name="Devisetty U.K."/>
            <person name="Aguiy J.C."/>
        </authorList>
    </citation>
    <scope>NUCLEOTIDE SEQUENCE [LARGE SCALE GENOMIC DNA]</scope>
    <source>
        <strain evidence="1">JCA_2017</strain>
    </source>
</reference>
<feature type="non-terminal residue" evidence="1">
    <location>
        <position position="1"/>
    </location>
</feature>
<dbReference type="EMBL" id="QJKJ01015642">
    <property type="protein sequence ID" value="RDX62179.1"/>
    <property type="molecule type" value="Genomic_DNA"/>
</dbReference>
<evidence type="ECO:0000313" key="2">
    <source>
        <dbReference type="Proteomes" id="UP000257109"/>
    </source>
</evidence>
<organism evidence="1 2">
    <name type="scientific">Mucuna pruriens</name>
    <name type="common">Velvet bean</name>
    <name type="synonym">Dolichos pruriens</name>
    <dbReference type="NCBI Taxonomy" id="157652"/>
    <lineage>
        <taxon>Eukaryota</taxon>
        <taxon>Viridiplantae</taxon>
        <taxon>Streptophyta</taxon>
        <taxon>Embryophyta</taxon>
        <taxon>Tracheophyta</taxon>
        <taxon>Spermatophyta</taxon>
        <taxon>Magnoliopsida</taxon>
        <taxon>eudicotyledons</taxon>
        <taxon>Gunneridae</taxon>
        <taxon>Pentapetalae</taxon>
        <taxon>rosids</taxon>
        <taxon>fabids</taxon>
        <taxon>Fabales</taxon>
        <taxon>Fabaceae</taxon>
        <taxon>Papilionoideae</taxon>
        <taxon>50 kb inversion clade</taxon>
        <taxon>NPAAA clade</taxon>
        <taxon>indigoferoid/millettioid clade</taxon>
        <taxon>Phaseoleae</taxon>
        <taxon>Mucuna</taxon>
    </lineage>
</organism>
<comment type="caution">
    <text evidence="1">The sequence shown here is derived from an EMBL/GenBank/DDBJ whole genome shotgun (WGS) entry which is preliminary data.</text>
</comment>
<name>A0A371E854_MUCPR</name>
<evidence type="ECO:0000313" key="1">
    <source>
        <dbReference type="EMBL" id="RDX62179.1"/>
    </source>
</evidence>
<accession>A0A371E854</accession>
<gene>
    <name evidence="1" type="ORF">CR513_59517</name>
</gene>
<dbReference type="Proteomes" id="UP000257109">
    <property type="component" value="Unassembled WGS sequence"/>
</dbReference>
<sequence length="112" mass="12548">MDATQYKNFIESLKHLTSIRLDIVFEVRGESGQSQISWRKTFRPNETLQVDSVSRPDASRLDEADFVMSILSSAVRCRLRDADSIISSQMPTPVESTPKANSVSKVISACRL</sequence>
<proteinExistence type="predicted"/>
<dbReference type="AlphaFoldDB" id="A0A371E854"/>
<keyword evidence="2" id="KW-1185">Reference proteome</keyword>
<protein>
    <submittedName>
        <fullName evidence="1">Uncharacterized protein</fullName>
    </submittedName>
</protein>